<dbReference type="Pfam" id="PF23559">
    <property type="entry name" value="WHD_DRP"/>
    <property type="match status" value="1"/>
</dbReference>
<keyword evidence="12" id="KW-1185">Reference proteome</keyword>
<dbReference type="PANTHER" id="PTHR36766:SF70">
    <property type="entry name" value="DISEASE RESISTANCE PROTEIN RGA4"/>
    <property type="match status" value="1"/>
</dbReference>
<evidence type="ECO:0000256" key="5">
    <source>
        <dbReference type="ARBA" id="ARBA00022821"/>
    </source>
</evidence>
<dbReference type="InterPro" id="IPR006553">
    <property type="entry name" value="Leu-rich_rpt_Cys-con_subtyp"/>
</dbReference>
<dbReference type="InParanoid" id="A0A068U725"/>
<feature type="domain" description="NB-ARC" evidence="7">
    <location>
        <begin position="182"/>
        <end position="369"/>
    </location>
</feature>
<dbReference type="GO" id="GO:0051707">
    <property type="term" value="P:response to other organism"/>
    <property type="evidence" value="ECO:0007669"/>
    <property type="project" value="UniProtKB-ARBA"/>
</dbReference>
<dbReference type="Gene3D" id="1.10.8.430">
    <property type="entry name" value="Helical domain of apoptotic protease-activating factors"/>
    <property type="match status" value="1"/>
</dbReference>
<dbReference type="PANTHER" id="PTHR36766">
    <property type="entry name" value="PLANT BROAD-SPECTRUM MILDEW RESISTANCE PROTEIN RPW8"/>
    <property type="match status" value="1"/>
</dbReference>
<feature type="domain" description="R13L1/DRL21-like LRR repeat region" evidence="10">
    <location>
        <begin position="676"/>
        <end position="800"/>
    </location>
</feature>
<evidence type="ECO:0000259" key="8">
    <source>
        <dbReference type="Pfam" id="PF18052"/>
    </source>
</evidence>
<evidence type="ECO:0000256" key="6">
    <source>
        <dbReference type="ARBA" id="ARBA00022840"/>
    </source>
</evidence>
<dbReference type="InterPro" id="IPR056789">
    <property type="entry name" value="LRR_R13L1-DRL21"/>
</dbReference>
<organism evidence="11 12">
    <name type="scientific">Coffea canephora</name>
    <name type="common">Robusta coffee</name>
    <dbReference type="NCBI Taxonomy" id="49390"/>
    <lineage>
        <taxon>Eukaryota</taxon>
        <taxon>Viridiplantae</taxon>
        <taxon>Streptophyta</taxon>
        <taxon>Embryophyta</taxon>
        <taxon>Tracheophyta</taxon>
        <taxon>Spermatophyta</taxon>
        <taxon>Magnoliopsida</taxon>
        <taxon>eudicotyledons</taxon>
        <taxon>Gunneridae</taxon>
        <taxon>Pentapetalae</taxon>
        <taxon>asterids</taxon>
        <taxon>lamiids</taxon>
        <taxon>Gentianales</taxon>
        <taxon>Rubiaceae</taxon>
        <taxon>Ixoroideae</taxon>
        <taxon>Gardenieae complex</taxon>
        <taxon>Bertiereae - Coffeeae clade</taxon>
        <taxon>Coffeeae</taxon>
        <taxon>Coffea</taxon>
    </lineage>
</organism>
<dbReference type="AlphaFoldDB" id="A0A068U725"/>
<keyword evidence="3" id="KW-0677">Repeat</keyword>
<protein>
    <recommendedName>
        <fullName evidence="13">Disease resistance protein RGA3</fullName>
    </recommendedName>
</protein>
<name>A0A068U725_COFCA</name>
<dbReference type="InterPro" id="IPR002182">
    <property type="entry name" value="NB-ARC"/>
</dbReference>
<evidence type="ECO:0000256" key="1">
    <source>
        <dbReference type="ARBA" id="ARBA00008894"/>
    </source>
</evidence>
<dbReference type="SUPFAM" id="SSF52540">
    <property type="entry name" value="P-loop containing nucleoside triphosphate hydrolases"/>
    <property type="match status" value="1"/>
</dbReference>
<dbReference type="Gene3D" id="1.20.5.4130">
    <property type="match status" value="1"/>
</dbReference>
<proteinExistence type="inferred from homology"/>
<dbReference type="Gene3D" id="1.10.10.10">
    <property type="entry name" value="Winged helix-like DNA-binding domain superfamily/Winged helix DNA-binding domain"/>
    <property type="match status" value="1"/>
</dbReference>
<dbReference type="EMBL" id="HG739094">
    <property type="protein sequence ID" value="CDP03418.1"/>
    <property type="molecule type" value="Genomic_DNA"/>
</dbReference>
<dbReference type="InterPro" id="IPR041118">
    <property type="entry name" value="Rx_N"/>
</dbReference>
<evidence type="ECO:0008006" key="13">
    <source>
        <dbReference type="Google" id="ProtNLM"/>
    </source>
</evidence>
<dbReference type="GO" id="GO:0043531">
    <property type="term" value="F:ADP binding"/>
    <property type="evidence" value="ECO:0007669"/>
    <property type="project" value="InterPro"/>
</dbReference>
<keyword evidence="5" id="KW-0611">Plant defense</keyword>
<dbReference type="GO" id="GO:0005524">
    <property type="term" value="F:ATP binding"/>
    <property type="evidence" value="ECO:0007669"/>
    <property type="project" value="UniProtKB-KW"/>
</dbReference>
<dbReference type="InterPro" id="IPR058922">
    <property type="entry name" value="WHD_DRP"/>
</dbReference>
<evidence type="ECO:0000259" key="10">
    <source>
        <dbReference type="Pfam" id="PF25019"/>
    </source>
</evidence>
<dbReference type="GO" id="GO:0006952">
    <property type="term" value="P:defense response"/>
    <property type="evidence" value="ECO:0007669"/>
    <property type="project" value="UniProtKB-KW"/>
</dbReference>
<dbReference type="InterPro" id="IPR042197">
    <property type="entry name" value="Apaf_helical"/>
</dbReference>
<dbReference type="Gramene" id="CDP03418">
    <property type="protein sequence ID" value="CDP03418"/>
    <property type="gene ID" value="GSCOC_T00015155001"/>
</dbReference>
<reference evidence="12" key="1">
    <citation type="journal article" date="2014" name="Science">
        <title>The coffee genome provides insight into the convergent evolution of caffeine biosynthesis.</title>
        <authorList>
            <person name="Denoeud F."/>
            <person name="Carretero-Paulet L."/>
            <person name="Dereeper A."/>
            <person name="Droc G."/>
            <person name="Guyot R."/>
            <person name="Pietrella M."/>
            <person name="Zheng C."/>
            <person name="Alberti A."/>
            <person name="Anthony F."/>
            <person name="Aprea G."/>
            <person name="Aury J.M."/>
            <person name="Bento P."/>
            <person name="Bernard M."/>
            <person name="Bocs S."/>
            <person name="Campa C."/>
            <person name="Cenci A."/>
            <person name="Combes M.C."/>
            <person name="Crouzillat D."/>
            <person name="Da Silva C."/>
            <person name="Daddiego L."/>
            <person name="De Bellis F."/>
            <person name="Dussert S."/>
            <person name="Garsmeur O."/>
            <person name="Gayraud T."/>
            <person name="Guignon V."/>
            <person name="Jahn K."/>
            <person name="Jamilloux V."/>
            <person name="Joet T."/>
            <person name="Labadie K."/>
            <person name="Lan T."/>
            <person name="Leclercq J."/>
            <person name="Lepelley M."/>
            <person name="Leroy T."/>
            <person name="Li L.T."/>
            <person name="Librado P."/>
            <person name="Lopez L."/>
            <person name="Munoz A."/>
            <person name="Noel B."/>
            <person name="Pallavicini A."/>
            <person name="Perrotta G."/>
            <person name="Poncet V."/>
            <person name="Pot D."/>
            <person name="Priyono X."/>
            <person name="Rigoreau M."/>
            <person name="Rouard M."/>
            <person name="Rozas J."/>
            <person name="Tranchant-Dubreuil C."/>
            <person name="VanBuren R."/>
            <person name="Zhang Q."/>
            <person name="Andrade A.C."/>
            <person name="Argout X."/>
            <person name="Bertrand B."/>
            <person name="de Kochko A."/>
            <person name="Graziosi G."/>
            <person name="Henry R.J."/>
            <person name="Jayarama X."/>
            <person name="Ming R."/>
            <person name="Nagai C."/>
            <person name="Rounsley S."/>
            <person name="Sankoff D."/>
            <person name="Giuliano G."/>
            <person name="Albert V.A."/>
            <person name="Wincker P."/>
            <person name="Lashermes P."/>
        </authorList>
    </citation>
    <scope>NUCLEOTIDE SEQUENCE [LARGE SCALE GENOMIC DNA]</scope>
    <source>
        <strain evidence="12">cv. DH200-94</strain>
    </source>
</reference>
<dbReference type="Pfam" id="PF00931">
    <property type="entry name" value="NB-ARC"/>
    <property type="match status" value="1"/>
</dbReference>
<dbReference type="PhylomeDB" id="A0A068U725"/>
<gene>
    <name evidence="11" type="ORF">GSCOC_T00015155001</name>
</gene>
<dbReference type="InterPro" id="IPR027417">
    <property type="entry name" value="P-loop_NTPase"/>
</dbReference>
<dbReference type="InterPro" id="IPR036388">
    <property type="entry name" value="WH-like_DNA-bd_sf"/>
</dbReference>
<evidence type="ECO:0000256" key="3">
    <source>
        <dbReference type="ARBA" id="ARBA00022737"/>
    </source>
</evidence>
<evidence type="ECO:0000256" key="4">
    <source>
        <dbReference type="ARBA" id="ARBA00022741"/>
    </source>
</evidence>
<evidence type="ECO:0000313" key="12">
    <source>
        <dbReference type="Proteomes" id="UP000295252"/>
    </source>
</evidence>
<dbReference type="Gene3D" id="3.80.10.10">
    <property type="entry name" value="Ribonuclease Inhibitor"/>
    <property type="match status" value="4"/>
</dbReference>
<comment type="similarity">
    <text evidence="1">Belongs to the disease resistance NB-LRR family.</text>
</comment>
<evidence type="ECO:0000259" key="7">
    <source>
        <dbReference type="Pfam" id="PF00931"/>
    </source>
</evidence>
<evidence type="ECO:0000313" key="11">
    <source>
        <dbReference type="EMBL" id="CDP03418.1"/>
    </source>
</evidence>
<dbReference type="Proteomes" id="UP000295252">
    <property type="component" value="Chromosome V"/>
</dbReference>
<evidence type="ECO:0000256" key="2">
    <source>
        <dbReference type="ARBA" id="ARBA00022614"/>
    </source>
</evidence>
<feature type="domain" description="Disease resistance protein winged helix" evidence="9">
    <location>
        <begin position="454"/>
        <end position="527"/>
    </location>
</feature>
<dbReference type="Gene3D" id="3.40.50.300">
    <property type="entry name" value="P-loop containing nucleotide triphosphate hydrolases"/>
    <property type="match status" value="1"/>
</dbReference>
<accession>A0A068U725</accession>
<dbReference type="OMA" id="CERIEHV"/>
<dbReference type="Pfam" id="PF18052">
    <property type="entry name" value="Rx_N"/>
    <property type="match status" value="1"/>
</dbReference>
<feature type="domain" description="R13L1/DRL21-like LRR repeat region" evidence="10">
    <location>
        <begin position="1093"/>
        <end position="1159"/>
    </location>
</feature>
<dbReference type="InterPro" id="IPR032675">
    <property type="entry name" value="LRR_dom_sf"/>
</dbReference>
<dbReference type="FunFam" id="1.10.10.10:FF:000322">
    <property type="entry name" value="Probable disease resistance protein At1g63360"/>
    <property type="match status" value="1"/>
</dbReference>
<keyword evidence="4" id="KW-0547">Nucleotide-binding</keyword>
<feature type="domain" description="Disease resistance N-terminal" evidence="8">
    <location>
        <begin position="14"/>
        <end position="103"/>
    </location>
</feature>
<evidence type="ECO:0000259" key="9">
    <source>
        <dbReference type="Pfam" id="PF23559"/>
    </source>
</evidence>
<dbReference type="Pfam" id="PF25019">
    <property type="entry name" value="LRR_R13L1-DRL21"/>
    <property type="match status" value="2"/>
</dbReference>
<dbReference type="SUPFAM" id="SSF52058">
    <property type="entry name" value="L domain-like"/>
    <property type="match status" value="2"/>
</dbReference>
<keyword evidence="2" id="KW-0433">Leucine-rich repeat</keyword>
<sequence>MADKVVDALLGSTVKVLVEKTINLASEQIGLFVGFKKDLEKLKDTLTLIQAVFRDAEEQQETQEFMKRWLENLEAAAFDAGNLLDDINYEMIRRKVKMQNQMKRKVCFFFSLSNPIAFRCKMACKIQKINKDLKRINEEARSFGLQSQIAPAHKYNNNHAVLISENRETDSVTVGASFVGRDDDVSSIVTQLTATSNNETLSVHPIVGLGGIGKTTVAQKVFNGLNIKNHFDKRMWVCVSDVGKHFDANKLFGLMLEKLEVPMAEVAGMDSREAKVQKLKEMLDGEERNGKKPRKYLLVLDDVWNEDPAPWNRFLDSLRGISSAKGSWILVTTRKEQVATMTAISSRPCSLEKLSYHNCWLILEKPAFGSRETPDDLKELGLELAKKCQGLPLAATVLGGMLCNKGSDVWRSILETGLQNIGGDGESYITKILKLSFDHLPDPALKKCFAYCSIFPQDFQMERNQLIQLWAAEGFLHSDPRKNICMEEVGNRYFTILLESKLFQDAMKDGYGNVLNCTMHDLVHDMVQSISECRTLRLKEPTEADFHGKTFRPIDDGLITFLAWLRVLNIASSDAEDLPESIGKLSHLRYLHLSNTSMETLPDSLCKLYNLQTLRLGDCKSLTKFPNNFKNLVNLRHFDFFHKDKSSDLTPLDIGQLHSLQTLPFFNIGKEAGRQIGQLGSLKNLSGSFEIRNLELVSNKEEAKSAKLIEKPNIDALKLLWNEIENPRENDSECNQVLEGLQAHQNLKGLIIESFFGDKLSTWIGELGKLVKFELRNCKSCKELPTLGNMPLLKSLHFEGLDSLTSIDPSFYGRSDVHSVSTSQRPLKLFPALEDLILENMQNLREWMEATVHDGTVAVFPVLDTMRIFNCPQLATFPNHCPSLKELEIETTQNGSALMAYICSGVSTLTRLSIKSVNGLTILPNSLEELVVRECDSLESISIPKGCKNLTALRKLEIWACYGLTHLSIPQISESEWDSTSSPFFSSGACPPPLPLEDLDVSSCPNLISFPIDLTRTPSLSTLDISGCEKLTDLPKGKLCSLTSLINLEIGPFSETTTELHSFLDLFNALPQPHPYFPSLSALILYGWPHCESLPEQLQHLSALTSLYLDGFGVKSLPDWFGKLSSLERLGLYNCKKLENLPSTMSSLTRLRDLRIMNCPLLKERCNPNSSSSSTDPNSEWSKISHICSIEIDWKQIRG</sequence>
<keyword evidence="6" id="KW-0067">ATP-binding</keyword>
<dbReference type="SMART" id="SM00367">
    <property type="entry name" value="LRR_CC"/>
    <property type="match status" value="3"/>
</dbReference>
<dbReference type="PRINTS" id="PR00364">
    <property type="entry name" value="DISEASERSIST"/>
</dbReference>